<dbReference type="AlphaFoldDB" id="A0A9J6H9M0"/>
<gene>
    <name evidence="2" type="ORF">HPB48_025479</name>
</gene>
<dbReference type="Pfam" id="PF00147">
    <property type="entry name" value="Fibrinogen_C"/>
    <property type="match status" value="1"/>
</dbReference>
<dbReference type="InterPro" id="IPR036056">
    <property type="entry name" value="Fibrinogen-like_C"/>
</dbReference>
<protein>
    <recommendedName>
        <fullName evidence="1">Fibrinogen C-terminal domain-containing protein</fullName>
    </recommendedName>
</protein>
<feature type="domain" description="Fibrinogen C-terminal" evidence="1">
    <location>
        <begin position="8"/>
        <end position="66"/>
    </location>
</feature>
<dbReference type="InterPro" id="IPR050373">
    <property type="entry name" value="Fibrinogen_C-term_domain"/>
</dbReference>
<evidence type="ECO:0000313" key="2">
    <source>
        <dbReference type="EMBL" id="KAH9383713.1"/>
    </source>
</evidence>
<dbReference type="EMBL" id="JABSTR010001244">
    <property type="protein sequence ID" value="KAH9383713.1"/>
    <property type="molecule type" value="Genomic_DNA"/>
</dbReference>
<keyword evidence="3" id="KW-1185">Reference proteome</keyword>
<comment type="caution">
    <text evidence="2">The sequence shown here is derived from an EMBL/GenBank/DDBJ whole genome shotgun (WGS) entry which is preliminary data.</text>
</comment>
<dbReference type="Proteomes" id="UP000821853">
    <property type="component" value="Unassembled WGS sequence"/>
</dbReference>
<proteinExistence type="predicted"/>
<dbReference type="VEuPathDB" id="VectorBase:HLOH_059279"/>
<dbReference type="Gene3D" id="3.90.215.10">
    <property type="entry name" value="Gamma Fibrinogen, chain A, domain 1"/>
    <property type="match status" value="1"/>
</dbReference>
<dbReference type="PANTHER" id="PTHR19143">
    <property type="entry name" value="FIBRINOGEN/TENASCIN/ANGIOPOEITIN"/>
    <property type="match status" value="1"/>
</dbReference>
<evidence type="ECO:0000259" key="1">
    <source>
        <dbReference type="Pfam" id="PF00147"/>
    </source>
</evidence>
<dbReference type="InterPro" id="IPR014716">
    <property type="entry name" value="Fibrinogen_a/b/g_C_1"/>
</dbReference>
<dbReference type="InterPro" id="IPR002181">
    <property type="entry name" value="Fibrinogen_a/b/g_C_dom"/>
</dbReference>
<organism evidence="2 3">
    <name type="scientific">Haemaphysalis longicornis</name>
    <name type="common">Bush tick</name>
    <dbReference type="NCBI Taxonomy" id="44386"/>
    <lineage>
        <taxon>Eukaryota</taxon>
        <taxon>Metazoa</taxon>
        <taxon>Ecdysozoa</taxon>
        <taxon>Arthropoda</taxon>
        <taxon>Chelicerata</taxon>
        <taxon>Arachnida</taxon>
        <taxon>Acari</taxon>
        <taxon>Parasitiformes</taxon>
        <taxon>Ixodida</taxon>
        <taxon>Ixodoidea</taxon>
        <taxon>Ixodidae</taxon>
        <taxon>Haemaphysalinae</taxon>
        <taxon>Haemaphysalis</taxon>
    </lineage>
</organism>
<evidence type="ECO:0000313" key="3">
    <source>
        <dbReference type="Proteomes" id="UP000821853"/>
    </source>
</evidence>
<accession>A0A9J6H9M0</accession>
<dbReference type="GO" id="GO:0005615">
    <property type="term" value="C:extracellular space"/>
    <property type="evidence" value="ECO:0007669"/>
    <property type="project" value="TreeGrafter"/>
</dbReference>
<dbReference type="SUPFAM" id="SSF56496">
    <property type="entry name" value="Fibrinogen C-terminal domain-like"/>
    <property type="match status" value="1"/>
</dbReference>
<dbReference type="PANTHER" id="PTHR19143:SF458">
    <property type="entry name" value="FIBRINOGEN C-TERMINAL DOMAIN-CONTAINING PROTEIN-RELATED"/>
    <property type="match status" value="1"/>
</dbReference>
<reference evidence="2 3" key="1">
    <citation type="journal article" date="2020" name="Cell">
        <title>Large-Scale Comparative Analyses of Tick Genomes Elucidate Their Genetic Diversity and Vector Capacities.</title>
        <authorList>
            <consortium name="Tick Genome and Microbiome Consortium (TIGMIC)"/>
            <person name="Jia N."/>
            <person name="Wang J."/>
            <person name="Shi W."/>
            <person name="Du L."/>
            <person name="Sun Y."/>
            <person name="Zhan W."/>
            <person name="Jiang J.F."/>
            <person name="Wang Q."/>
            <person name="Zhang B."/>
            <person name="Ji P."/>
            <person name="Bell-Sakyi L."/>
            <person name="Cui X.M."/>
            <person name="Yuan T.T."/>
            <person name="Jiang B.G."/>
            <person name="Yang W.F."/>
            <person name="Lam T.T."/>
            <person name="Chang Q.C."/>
            <person name="Ding S.J."/>
            <person name="Wang X.J."/>
            <person name="Zhu J.G."/>
            <person name="Ruan X.D."/>
            <person name="Zhao L."/>
            <person name="Wei J.T."/>
            <person name="Ye R.Z."/>
            <person name="Que T.C."/>
            <person name="Du C.H."/>
            <person name="Zhou Y.H."/>
            <person name="Cheng J.X."/>
            <person name="Dai P.F."/>
            <person name="Guo W.B."/>
            <person name="Han X.H."/>
            <person name="Huang E.J."/>
            <person name="Li L.F."/>
            <person name="Wei W."/>
            <person name="Gao Y.C."/>
            <person name="Liu J.Z."/>
            <person name="Shao H.Z."/>
            <person name="Wang X."/>
            <person name="Wang C.C."/>
            <person name="Yang T.C."/>
            <person name="Huo Q.B."/>
            <person name="Li W."/>
            <person name="Chen H.Y."/>
            <person name="Chen S.E."/>
            <person name="Zhou L.G."/>
            <person name="Ni X.B."/>
            <person name="Tian J.H."/>
            <person name="Sheng Y."/>
            <person name="Liu T."/>
            <person name="Pan Y.S."/>
            <person name="Xia L.Y."/>
            <person name="Li J."/>
            <person name="Zhao F."/>
            <person name="Cao W.C."/>
        </authorList>
    </citation>
    <scope>NUCLEOTIDE SEQUENCE [LARGE SCALE GENOMIC DNA]</scope>
    <source>
        <strain evidence="2">HaeL-2018</strain>
    </source>
</reference>
<dbReference type="OrthoDB" id="7972392at2759"/>
<name>A0A9J6H9M0_HAELO</name>
<sequence>MFVLCVAGNSHIQRLTAQRLCQLRVDLEDFDGQKAHAVYSHFAIGSEQEKYALKLLGRYEGGGAGKDTIALQYRALNLSFHSKLS</sequence>